<protein>
    <submittedName>
        <fullName evidence="1">Uncharacterized protein</fullName>
    </submittedName>
</protein>
<gene>
    <name evidence="1" type="ORF">ENM11_07535</name>
</gene>
<dbReference type="SUPFAM" id="SSF75169">
    <property type="entry name" value="DsrEFH-like"/>
    <property type="match status" value="1"/>
</dbReference>
<name>A0A7C5LDB1_CALS0</name>
<dbReference type="Pfam" id="PF02635">
    <property type="entry name" value="DsrE"/>
    <property type="match status" value="1"/>
</dbReference>
<accession>A0A7C5LDB1</accession>
<organism evidence="1">
    <name type="scientific">Caldiarchaeum subterraneum</name>
    <dbReference type="NCBI Taxonomy" id="311458"/>
    <lineage>
        <taxon>Archaea</taxon>
        <taxon>Nitrososphaerota</taxon>
        <taxon>Candidatus Caldarchaeales</taxon>
        <taxon>Candidatus Caldarchaeaceae</taxon>
        <taxon>Candidatus Caldarchaeum</taxon>
    </lineage>
</organism>
<evidence type="ECO:0000313" key="1">
    <source>
        <dbReference type="EMBL" id="HHK68981.1"/>
    </source>
</evidence>
<dbReference type="Gene3D" id="3.40.1260.10">
    <property type="entry name" value="DsrEFH-like"/>
    <property type="match status" value="1"/>
</dbReference>
<dbReference type="AlphaFoldDB" id="A0A7C5LDB1"/>
<reference evidence="1" key="1">
    <citation type="journal article" date="2020" name="mSystems">
        <title>Genome- and Community-Level Interaction Insights into Carbon Utilization and Element Cycling Functions of Hydrothermarchaeota in Hydrothermal Sediment.</title>
        <authorList>
            <person name="Zhou Z."/>
            <person name="Liu Y."/>
            <person name="Xu W."/>
            <person name="Pan J."/>
            <person name="Luo Z.H."/>
            <person name="Li M."/>
        </authorList>
    </citation>
    <scope>NUCLEOTIDE SEQUENCE [LARGE SCALE GENOMIC DNA]</scope>
    <source>
        <strain evidence="1">SpSt-1056</strain>
    </source>
</reference>
<comment type="caution">
    <text evidence="1">The sequence shown here is derived from an EMBL/GenBank/DDBJ whole genome shotgun (WGS) entry which is preliminary data.</text>
</comment>
<sequence>MNDSKILFIIVSGPDEVEKARQGLRIARNIAREKLAKEVRVLFLGPGIYLLDPSNKHYKLVSDYLTALRESGVHVAACAGNLKAYGLEEKFDKKLVVADDAAAVVAEAASRGFITATF</sequence>
<dbReference type="InterPro" id="IPR003787">
    <property type="entry name" value="Sulphur_relay_DsrE/F-like"/>
</dbReference>
<proteinExistence type="predicted"/>
<dbReference type="InterPro" id="IPR027396">
    <property type="entry name" value="DsrEFH-like"/>
</dbReference>
<dbReference type="EMBL" id="DRWN01000064">
    <property type="protein sequence ID" value="HHK68981.1"/>
    <property type="molecule type" value="Genomic_DNA"/>
</dbReference>